<dbReference type="Proteomes" id="UP000604475">
    <property type="component" value="Unassembled WGS sequence"/>
</dbReference>
<reference evidence="2" key="1">
    <citation type="submission" date="2020-12" db="EMBL/GenBank/DDBJ databases">
        <title>Genomic characterization of non-nitrogen-fixing Frankia strains.</title>
        <authorList>
            <person name="Carlos-Shanley C."/>
            <person name="Guerra T."/>
            <person name="Hahn D."/>
        </authorList>
    </citation>
    <scope>NUCLEOTIDE SEQUENCE</scope>
    <source>
        <strain evidence="2">CN6</strain>
    </source>
</reference>
<feature type="region of interest" description="Disordered" evidence="1">
    <location>
        <begin position="1"/>
        <end position="28"/>
    </location>
</feature>
<accession>A0A937RA51</accession>
<dbReference type="AlphaFoldDB" id="A0A937RA51"/>
<gene>
    <name evidence="2" type="ORF">I7412_01885</name>
</gene>
<keyword evidence="3" id="KW-1185">Reference proteome</keyword>
<proteinExistence type="predicted"/>
<evidence type="ECO:0000313" key="2">
    <source>
        <dbReference type="EMBL" id="MBL7625947.1"/>
    </source>
</evidence>
<organism evidence="2 3">
    <name type="scientific">Frankia nepalensis</name>
    <dbReference type="NCBI Taxonomy" id="1836974"/>
    <lineage>
        <taxon>Bacteria</taxon>
        <taxon>Bacillati</taxon>
        <taxon>Actinomycetota</taxon>
        <taxon>Actinomycetes</taxon>
        <taxon>Frankiales</taxon>
        <taxon>Frankiaceae</taxon>
        <taxon>Frankia</taxon>
    </lineage>
</organism>
<evidence type="ECO:0000256" key="1">
    <source>
        <dbReference type="SAM" id="MobiDB-lite"/>
    </source>
</evidence>
<feature type="compositionally biased region" description="Low complexity" evidence="1">
    <location>
        <begin position="18"/>
        <end position="28"/>
    </location>
</feature>
<dbReference type="EMBL" id="JAEACQ010000122">
    <property type="protein sequence ID" value="MBL7625947.1"/>
    <property type="molecule type" value="Genomic_DNA"/>
</dbReference>
<sequence>MTTTSEPTPTDAVPAGRPTTVPTDPDAPVAWAEPDEAYSRLPSVGPYPVEIGSALITMVEPRPGHERAYNRWYEDDHFYGGAMAMPWMFTGRRWVAPRELQLLRRPLDSVIAQPVTLGPYIAVYWITKGRQEDHMRWTVATNQRLLPDGRVYLDRDHVFTAFQRYLGVSYRDAPSPDGPARPRDIHALDYPYQGLVVEVVDAPAEAAEPGGAGVAGVLDWLRAERAPRVLAVPGVAMGLYFTPLPLPENRMSYVKQVEGLDRRVTVLWFLEADPRSVWEDAFAGAAEQAAAGGAGRLELVAPFLPTIPGTDAYVDELR</sequence>
<protein>
    <submittedName>
        <fullName evidence="2">Uncharacterized protein</fullName>
    </submittedName>
</protein>
<evidence type="ECO:0000313" key="3">
    <source>
        <dbReference type="Proteomes" id="UP000604475"/>
    </source>
</evidence>
<comment type="caution">
    <text evidence="2">The sequence shown here is derived from an EMBL/GenBank/DDBJ whole genome shotgun (WGS) entry which is preliminary data.</text>
</comment>
<name>A0A937RA51_9ACTN</name>
<dbReference type="RefSeq" id="WP_203007544.1">
    <property type="nucleotide sequence ID" value="NZ_JADWYU010000287.1"/>
</dbReference>